<keyword evidence="3" id="KW-1185">Reference proteome</keyword>
<reference evidence="2 3" key="1">
    <citation type="submission" date="2022-12" db="EMBL/GenBank/DDBJ databases">
        <title>Hymenobacter canadensis sp. nov. isolated from lake water of the Cambridge Bay, Canada.</title>
        <authorList>
            <person name="Kim W.H."/>
            <person name="Lee Y.M."/>
        </authorList>
    </citation>
    <scope>NUCLEOTIDE SEQUENCE [LARGE SCALE GENOMIC DNA]</scope>
    <source>
        <strain evidence="2 3">PAMC 29467</strain>
        <plasmid evidence="2 3">unnamed1</plasmid>
    </source>
</reference>
<dbReference type="InterPro" id="IPR035911">
    <property type="entry name" value="MurE/MurF_N"/>
</dbReference>
<accession>A0ABY7LW40</accession>
<evidence type="ECO:0008006" key="4">
    <source>
        <dbReference type="Google" id="ProtNLM"/>
    </source>
</evidence>
<evidence type="ECO:0000313" key="3">
    <source>
        <dbReference type="Proteomes" id="UP001211005"/>
    </source>
</evidence>
<dbReference type="RefSeq" id="WP_269562146.1">
    <property type="nucleotide sequence ID" value="NZ_CP114768.1"/>
</dbReference>
<proteinExistence type="predicted"/>
<keyword evidence="2" id="KW-0614">Plasmid</keyword>
<protein>
    <recommendedName>
        <fullName evidence="4">DUF2147 domain-containing protein</fullName>
    </recommendedName>
</protein>
<organism evidence="2 3">
    <name type="scientific">Hymenobacter canadensis</name>
    <dbReference type="NCBI Taxonomy" id="2999067"/>
    <lineage>
        <taxon>Bacteria</taxon>
        <taxon>Pseudomonadati</taxon>
        <taxon>Bacteroidota</taxon>
        <taxon>Cytophagia</taxon>
        <taxon>Cytophagales</taxon>
        <taxon>Hymenobacteraceae</taxon>
        <taxon>Hymenobacter</taxon>
    </lineage>
</organism>
<evidence type="ECO:0000313" key="2">
    <source>
        <dbReference type="EMBL" id="WBA44114.1"/>
    </source>
</evidence>
<sequence length="137" mass="14593">MQSAKTFLLALVLLLGLVLRTAAQQPAPAAPILGTWLSEDWNGKITFTQAPDQTYTATITWVQPGADDSKLKVGDVIAKGLKGSKNQYASGQLYAAKRGRWVNGAVYLESIKKGGALTVSVSKGMTGVTALVPWKPY</sequence>
<evidence type="ECO:0000256" key="1">
    <source>
        <dbReference type="SAM" id="SignalP"/>
    </source>
</evidence>
<feature type="signal peptide" evidence="1">
    <location>
        <begin position="1"/>
        <end position="23"/>
    </location>
</feature>
<geneLocation type="plasmid" evidence="2 3">
    <name>unnamed1</name>
</geneLocation>
<feature type="chain" id="PRO_5046054938" description="DUF2147 domain-containing protein" evidence="1">
    <location>
        <begin position="24"/>
        <end position="137"/>
    </location>
</feature>
<dbReference type="Proteomes" id="UP001211005">
    <property type="component" value="Plasmid unnamed1"/>
</dbReference>
<keyword evidence="1" id="KW-0732">Signal</keyword>
<dbReference type="SUPFAM" id="SSF63418">
    <property type="entry name" value="MurE/MurF N-terminal domain"/>
    <property type="match status" value="1"/>
</dbReference>
<name>A0ABY7LW40_9BACT</name>
<dbReference type="EMBL" id="CP114768">
    <property type="protein sequence ID" value="WBA44114.1"/>
    <property type="molecule type" value="Genomic_DNA"/>
</dbReference>
<gene>
    <name evidence="2" type="ORF">O3303_19690</name>
</gene>